<protein>
    <recommendedName>
        <fullName evidence="5">DUF4367 domain-containing protein</fullName>
    </recommendedName>
</protein>
<feature type="region of interest" description="Disordered" evidence="1">
    <location>
        <begin position="70"/>
        <end position="118"/>
    </location>
</feature>
<sequence>MNNSFDEQMKRLKEEYNRMPDQTTPDRIWAHVKQEKGKRRIRFSWLGAAAGTVAAASIAGLLAVSQFNLPFNDGDKGSEQAPYDERENEERENTEEEVPDENVPEESETDPQETRESQKDISYMNEGMEETAVFKLLDEPGFSFTTYIPEYFEAEVTEDKEIQLYAAFTEDQEPTESPVWTIQEFSAEDEPLEEKITEIQEEYEAEGYELVQEEHDENLLFGNYAATFEDTGNAYLSVILLENNGTVIKWEQNGPPEMADGLAAREQVVMEEWEWE</sequence>
<dbReference type="Proteomes" id="UP000199017">
    <property type="component" value="Unassembled WGS sequence"/>
</dbReference>
<evidence type="ECO:0000313" key="3">
    <source>
        <dbReference type="EMBL" id="SDI61737.1"/>
    </source>
</evidence>
<evidence type="ECO:0000313" key="4">
    <source>
        <dbReference type="Proteomes" id="UP000199017"/>
    </source>
</evidence>
<dbReference type="AlphaFoldDB" id="A0A1G8M1U0"/>
<keyword evidence="2" id="KW-1133">Transmembrane helix</keyword>
<evidence type="ECO:0008006" key="5">
    <source>
        <dbReference type="Google" id="ProtNLM"/>
    </source>
</evidence>
<evidence type="ECO:0000256" key="1">
    <source>
        <dbReference type="SAM" id="MobiDB-lite"/>
    </source>
</evidence>
<feature type="compositionally biased region" description="Acidic residues" evidence="1">
    <location>
        <begin position="92"/>
        <end position="111"/>
    </location>
</feature>
<accession>A0A1G8M1U0</accession>
<dbReference type="OrthoDB" id="2869590at2"/>
<feature type="transmembrane region" description="Helical" evidence="2">
    <location>
        <begin position="43"/>
        <end position="64"/>
    </location>
</feature>
<dbReference type="STRING" id="930129.SAMN05216352_109171"/>
<feature type="region of interest" description="Disordered" evidence="1">
    <location>
        <begin position="1"/>
        <end position="27"/>
    </location>
</feature>
<reference evidence="3 4" key="1">
    <citation type="submission" date="2016-10" db="EMBL/GenBank/DDBJ databases">
        <authorList>
            <person name="de Groot N.N."/>
        </authorList>
    </citation>
    <scope>NUCLEOTIDE SEQUENCE [LARGE SCALE GENOMIC DNA]</scope>
    <source>
        <strain evidence="4">P4B,CCM 7963,CECT 7998,DSM 25260,IBRC-M 10614,KCTC 13821</strain>
    </source>
</reference>
<name>A0A1G8M1U0_9BACI</name>
<feature type="compositionally biased region" description="Basic and acidic residues" evidence="1">
    <location>
        <begin position="7"/>
        <end position="18"/>
    </location>
</feature>
<keyword evidence="2" id="KW-0472">Membrane</keyword>
<gene>
    <name evidence="3" type="ORF">SAMN05216352_109171</name>
</gene>
<keyword evidence="2" id="KW-0812">Transmembrane</keyword>
<dbReference type="EMBL" id="FNDU01000009">
    <property type="protein sequence ID" value="SDI61737.1"/>
    <property type="molecule type" value="Genomic_DNA"/>
</dbReference>
<evidence type="ECO:0000256" key="2">
    <source>
        <dbReference type="SAM" id="Phobius"/>
    </source>
</evidence>
<feature type="compositionally biased region" description="Basic and acidic residues" evidence="1">
    <location>
        <begin position="73"/>
        <end position="91"/>
    </location>
</feature>
<keyword evidence="4" id="KW-1185">Reference proteome</keyword>
<organism evidence="3 4">
    <name type="scientific">Alteribacillus bidgolensis</name>
    <dbReference type="NCBI Taxonomy" id="930129"/>
    <lineage>
        <taxon>Bacteria</taxon>
        <taxon>Bacillati</taxon>
        <taxon>Bacillota</taxon>
        <taxon>Bacilli</taxon>
        <taxon>Bacillales</taxon>
        <taxon>Bacillaceae</taxon>
        <taxon>Alteribacillus</taxon>
    </lineage>
</organism>
<dbReference type="RefSeq" id="WP_091586563.1">
    <property type="nucleotide sequence ID" value="NZ_FNDU01000009.1"/>
</dbReference>
<proteinExistence type="predicted"/>